<evidence type="ECO:0000256" key="1">
    <source>
        <dbReference type="SAM" id="MobiDB-lite"/>
    </source>
</evidence>
<organism evidence="3 4">
    <name type="scientific">Tolypocladium capitatum</name>
    <dbReference type="NCBI Taxonomy" id="45235"/>
    <lineage>
        <taxon>Eukaryota</taxon>
        <taxon>Fungi</taxon>
        <taxon>Dikarya</taxon>
        <taxon>Ascomycota</taxon>
        <taxon>Pezizomycotina</taxon>
        <taxon>Sordariomycetes</taxon>
        <taxon>Hypocreomycetidae</taxon>
        <taxon>Hypocreales</taxon>
        <taxon>Ophiocordycipitaceae</taxon>
        <taxon>Tolypocladium</taxon>
    </lineage>
</organism>
<evidence type="ECO:0000313" key="3">
    <source>
        <dbReference type="EMBL" id="PNY26751.1"/>
    </source>
</evidence>
<dbReference type="EMBL" id="NRSZ01000505">
    <property type="protein sequence ID" value="PNY26751.1"/>
    <property type="molecule type" value="Genomic_DNA"/>
</dbReference>
<evidence type="ECO:0000313" key="4">
    <source>
        <dbReference type="Proteomes" id="UP000236621"/>
    </source>
</evidence>
<dbReference type="Pfam" id="PF20150">
    <property type="entry name" value="2EXR"/>
    <property type="match status" value="1"/>
</dbReference>
<dbReference type="InterPro" id="IPR045518">
    <property type="entry name" value="2EXR"/>
</dbReference>
<comment type="caution">
    <text evidence="3">The sequence shown here is derived from an EMBL/GenBank/DDBJ whole genome shotgun (WGS) entry which is preliminary data.</text>
</comment>
<protein>
    <recommendedName>
        <fullName evidence="2">2EXR domain-containing protein</fullName>
    </recommendedName>
</protein>
<proteinExistence type="predicted"/>
<evidence type="ECO:0000259" key="2">
    <source>
        <dbReference type="Pfam" id="PF20150"/>
    </source>
</evidence>
<feature type="domain" description="2EXR" evidence="2">
    <location>
        <begin position="28"/>
        <end position="122"/>
    </location>
</feature>
<keyword evidence="4" id="KW-1185">Reference proteome</keyword>
<gene>
    <name evidence="3" type="ORF">TCAP_03323</name>
</gene>
<feature type="region of interest" description="Disordered" evidence="1">
    <location>
        <begin position="1"/>
        <end position="23"/>
    </location>
</feature>
<accession>A0A2K3QGU7</accession>
<sequence>MATGTTLQDAETATRRTAQSASHGVSFRFNGLPREVRDLIWEATLPPGRVFHVSGSHDIPETRRRPPSVPPTQSFKFYVHHPPPVITRVCGESRAVALRRGFFISSRKDSPGVWFGPERDILYFDRNMRYLFKTREGKPLVSVEGLDRVLNVGVGWRAWFRDVPRLLPGEDMRHHWRAAIDPLFLYAPRLQTINFILPKVRHVGGVTFGREAYGAVNFPCELVPLPETTNLPWDKMPRPGSPGTALLTGGTTYLTTWKAIRREMERSLEVAEGDEEALAEDEWGHVLEGRERDMPRVLGWWLLRVGAPTNYEQQQVREFSS</sequence>
<dbReference type="PANTHER" id="PTHR35910:SF6">
    <property type="entry name" value="2EXR DOMAIN-CONTAINING PROTEIN"/>
    <property type="match status" value="1"/>
</dbReference>
<dbReference type="Proteomes" id="UP000236621">
    <property type="component" value="Unassembled WGS sequence"/>
</dbReference>
<reference evidence="3 4" key="1">
    <citation type="submission" date="2017-08" db="EMBL/GenBank/DDBJ databases">
        <title>Harnessing the power of phylogenomics to disentangle the directionality and signatures of interkingdom host jumping in the parasitic fungal genus Tolypocladium.</title>
        <authorList>
            <person name="Quandt C.A."/>
            <person name="Patterson W."/>
            <person name="Spatafora J.W."/>
        </authorList>
    </citation>
    <scope>NUCLEOTIDE SEQUENCE [LARGE SCALE GENOMIC DNA]</scope>
    <source>
        <strain evidence="3 4">CBS 113982</strain>
    </source>
</reference>
<dbReference type="AlphaFoldDB" id="A0A2K3QGU7"/>
<dbReference type="OrthoDB" id="3561261at2759"/>
<dbReference type="PANTHER" id="PTHR35910">
    <property type="entry name" value="2EXR DOMAIN-CONTAINING PROTEIN"/>
    <property type="match status" value="1"/>
</dbReference>
<name>A0A2K3QGU7_9HYPO</name>